<evidence type="ECO:0000256" key="3">
    <source>
        <dbReference type="ARBA" id="ARBA00023186"/>
    </source>
</evidence>
<dbReference type="GO" id="GO:0043461">
    <property type="term" value="P:proton-transporting ATP synthase complex assembly"/>
    <property type="evidence" value="ECO:0007669"/>
    <property type="project" value="InterPro"/>
</dbReference>
<dbReference type="Gene3D" id="1.10.3580.10">
    <property type="entry name" value="ATP12 ATPase"/>
    <property type="match status" value="1"/>
</dbReference>
<dbReference type="InterPro" id="IPR011419">
    <property type="entry name" value="ATP12_ATP_synth-F1-assembly"/>
</dbReference>
<dbReference type="Proteomes" id="UP000594118">
    <property type="component" value="Chromosome"/>
</dbReference>
<evidence type="ECO:0000256" key="1">
    <source>
        <dbReference type="ARBA" id="ARBA00008231"/>
    </source>
</evidence>
<dbReference type="PANTHER" id="PTHR21013">
    <property type="entry name" value="ATP SYNTHASE MITOCHONDRIAL F1 COMPLEX ASSEMBLY FACTOR 2/ATP12 PROTEIN, MITOCHONDRIAL PRECURSOR"/>
    <property type="match status" value="1"/>
</dbReference>
<name>A0A7L9WSM2_9RHOB</name>
<dbReference type="Gene3D" id="3.30.2180.10">
    <property type="entry name" value="ATP12-like"/>
    <property type="match status" value="1"/>
</dbReference>
<reference evidence="4 5" key="1">
    <citation type="submission" date="2019-10" db="EMBL/GenBank/DDBJ databases">
        <title>Pseudopuniceibacterium sp. HQ09 islated from Antarctica.</title>
        <authorList>
            <person name="Liao L."/>
            <person name="Su S."/>
            <person name="Chen B."/>
            <person name="Yu Y."/>
        </authorList>
    </citation>
    <scope>NUCLEOTIDE SEQUENCE [LARGE SCALE GENOMIC DNA]</scope>
    <source>
        <strain evidence="4 5">HQ09</strain>
    </source>
</reference>
<dbReference type="InterPro" id="IPR042272">
    <property type="entry name" value="ATP12_ATP_synth-F1-assembly_N"/>
</dbReference>
<sequence length="238" mass="26367">MSEWKARRFWKAADVAEQGNGYTVLLDGREVKTPAKSPLILPSRALALQIASEWDAQDGVIDPLSMPHTRTANSAIDKVTPQHAEVADLLADYGDSDLLCYRAESPTELVERQQEAWDPMLDWAAQTLGARLHPRAGVIHQSQDPEAVAVLTRRVRDLSAFELAAFHDLVSLTGSLVLGFAAFLDAAPINRVWEISRIDETWQQEQWGVDDDAMDVAGRKSVAFQHAKHFADLTRAVS</sequence>
<dbReference type="PANTHER" id="PTHR21013:SF10">
    <property type="entry name" value="ATP SYNTHASE MITOCHONDRIAL F1 COMPLEX ASSEMBLY FACTOR 2"/>
    <property type="match status" value="1"/>
</dbReference>
<dbReference type="EMBL" id="CP045201">
    <property type="protein sequence ID" value="QOL82874.1"/>
    <property type="molecule type" value="Genomic_DNA"/>
</dbReference>
<keyword evidence="5" id="KW-1185">Reference proteome</keyword>
<dbReference type="KEGG" id="pshq:F3W81_19795"/>
<gene>
    <name evidence="4" type="ORF">F3W81_19795</name>
</gene>
<dbReference type="AlphaFoldDB" id="A0A7L9WSM2"/>
<dbReference type="Pfam" id="PF07542">
    <property type="entry name" value="ATP12"/>
    <property type="match status" value="1"/>
</dbReference>
<dbReference type="RefSeq" id="WP_193081234.1">
    <property type="nucleotide sequence ID" value="NZ_CP045201.1"/>
</dbReference>
<proteinExistence type="inferred from homology"/>
<dbReference type="SUPFAM" id="SSF160909">
    <property type="entry name" value="ATP12-like"/>
    <property type="match status" value="1"/>
</dbReference>
<comment type="similarity">
    <text evidence="1">Belongs to the ATP12 family.</text>
</comment>
<protein>
    <submittedName>
        <fullName evidence="4">ATPase</fullName>
    </submittedName>
</protein>
<keyword evidence="2" id="KW-0809">Transit peptide</keyword>
<keyword evidence="3" id="KW-0143">Chaperone</keyword>
<evidence type="ECO:0000313" key="4">
    <source>
        <dbReference type="EMBL" id="QOL82874.1"/>
    </source>
</evidence>
<organism evidence="4 5">
    <name type="scientific">Pseudooceanicola spongiae</name>
    <dbReference type="NCBI Taxonomy" id="2613965"/>
    <lineage>
        <taxon>Bacteria</taxon>
        <taxon>Pseudomonadati</taxon>
        <taxon>Pseudomonadota</taxon>
        <taxon>Alphaproteobacteria</taxon>
        <taxon>Rhodobacterales</taxon>
        <taxon>Paracoccaceae</taxon>
        <taxon>Pseudooceanicola</taxon>
    </lineage>
</organism>
<evidence type="ECO:0000256" key="2">
    <source>
        <dbReference type="ARBA" id="ARBA00022946"/>
    </source>
</evidence>
<evidence type="ECO:0000313" key="5">
    <source>
        <dbReference type="Proteomes" id="UP000594118"/>
    </source>
</evidence>
<dbReference type="InterPro" id="IPR023335">
    <property type="entry name" value="ATP12_ortho_dom_sf"/>
</dbReference>
<accession>A0A7L9WSM2</accession>